<evidence type="ECO:0000313" key="3">
    <source>
        <dbReference type="Proteomes" id="UP000821866"/>
    </source>
</evidence>
<organism evidence="2 3">
    <name type="scientific">Rhipicephalus microplus</name>
    <name type="common">Cattle tick</name>
    <name type="synonym">Boophilus microplus</name>
    <dbReference type="NCBI Taxonomy" id="6941"/>
    <lineage>
        <taxon>Eukaryota</taxon>
        <taxon>Metazoa</taxon>
        <taxon>Ecdysozoa</taxon>
        <taxon>Arthropoda</taxon>
        <taxon>Chelicerata</taxon>
        <taxon>Arachnida</taxon>
        <taxon>Acari</taxon>
        <taxon>Parasitiformes</taxon>
        <taxon>Ixodida</taxon>
        <taxon>Ixodoidea</taxon>
        <taxon>Ixodidae</taxon>
        <taxon>Rhipicephalinae</taxon>
        <taxon>Rhipicephalus</taxon>
        <taxon>Boophilus</taxon>
    </lineage>
</organism>
<dbReference type="PANTHER" id="PTHR47027:SF20">
    <property type="entry name" value="REVERSE TRANSCRIPTASE-LIKE PROTEIN WITH RNA-DIRECTED DNA POLYMERASE DOMAIN"/>
    <property type="match status" value="1"/>
</dbReference>
<dbReference type="GO" id="GO:0071897">
    <property type="term" value="P:DNA biosynthetic process"/>
    <property type="evidence" value="ECO:0007669"/>
    <property type="project" value="UniProtKB-ARBA"/>
</dbReference>
<sequence length="247" mass="26959">MINIYAEFQAQATWKNGIVNELRRQLDDSRQEAAELRLQVALGGAPAPGRSFVDVVTGRRDDVAVFSASAGPPGLRGTPQSLGFPGISRERQELPVPPQLVAFITLEVRQGDPLSPIIFNLVIDEFLAKHCKKKITFVSATDSYDLNVSGMAFADDLVLFASTQAGLQYKLLSLQVFLRRRGLALNPSKCLSLAMILARREKLLKIDPTAKFYVNNEAIPVAAAGSLVNLSDAEHVVIAQQAPFFPQ</sequence>
<dbReference type="InterPro" id="IPR000477">
    <property type="entry name" value="RT_dom"/>
</dbReference>
<gene>
    <name evidence="2" type="ORF">HPB51_002669</name>
</gene>
<dbReference type="InterPro" id="IPR043502">
    <property type="entry name" value="DNA/RNA_pol_sf"/>
</dbReference>
<reference evidence="2" key="1">
    <citation type="journal article" date="2020" name="Cell">
        <title>Large-Scale Comparative Analyses of Tick Genomes Elucidate Their Genetic Diversity and Vector Capacities.</title>
        <authorList>
            <consortium name="Tick Genome and Microbiome Consortium (TIGMIC)"/>
            <person name="Jia N."/>
            <person name="Wang J."/>
            <person name="Shi W."/>
            <person name="Du L."/>
            <person name="Sun Y."/>
            <person name="Zhan W."/>
            <person name="Jiang J.F."/>
            <person name="Wang Q."/>
            <person name="Zhang B."/>
            <person name="Ji P."/>
            <person name="Bell-Sakyi L."/>
            <person name="Cui X.M."/>
            <person name="Yuan T.T."/>
            <person name="Jiang B.G."/>
            <person name="Yang W.F."/>
            <person name="Lam T.T."/>
            <person name="Chang Q.C."/>
            <person name="Ding S.J."/>
            <person name="Wang X.J."/>
            <person name="Zhu J.G."/>
            <person name="Ruan X.D."/>
            <person name="Zhao L."/>
            <person name="Wei J.T."/>
            <person name="Ye R.Z."/>
            <person name="Que T.C."/>
            <person name="Du C.H."/>
            <person name="Zhou Y.H."/>
            <person name="Cheng J.X."/>
            <person name="Dai P.F."/>
            <person name="Guo W.B."/>
            <person name="Han X.H."/>
            <person name="Huang E.J."/>
            <person name="Li L.F."/>
            <person name="Wei W."/>
            <person name="Gao Y.C."/>
            <person name="Liu J.Z."/>
            <person name="Shao H.Z."/>
            <person name="Wang X."/>
            <person name="Wang C.C."/>
            <person name="Yang T.C."/>
            <person name="Huo Q.B."/>
            <person name="Li W."/>
            <person name="Chen H.Y."/>
            <person name="Chen S.E."/>
            <person name="Zhou L.G."/>
            <person name="Ni X.B."/>
            <person name="Tian J.H."/>
            <person name="Sheng Y."/>
            <person name="Liu T."/>
            <person name="Pan Y.S."/>
            <person name="Xia L.Y."/>
            <person name="Li J."/>
            <person name="Zhao F."/>
            <person name="Cao W.C."/>
        </authorList>
    </citation>
    <scope>NUCLEOTIDE SEQUENCE</scope>
    <source>
        <strain evidence="2">Rmic-2018</strain>
    </source>
</reference>
<dbReference type="EMBL" id="JABSTU010000002">
    <property type="protein sequence ID" value="KAH8036615.1"/>
    <property type="molecule type" value="Genomic_DNA"/>
</dbReference>
<dbReference type="Pfam" id="PF00078">
    <property type="entry name" value="RVT_1"/>
    <property type="match status" value="1"/>
</dbReference>
<evidence type="ECO:0000259" key="1">
    <source>
        <dbReference type="Pfam" id="PF00078"/>
    </source>
</evidence>
<reference evidence="2" key="2">
    <citation type="submission" date="2021-09" db="EMBL/GenBank/DDBJ databases">
        <authorList>
            <person name="Jia N."/>
            <person name="Wang J."/>
            <person name="Shi W."/>
            <person name="Du L."/>
            <person name="Sun Y."/>
            <person name="Zhan W."/>
            <person name="Jiang J."/>
            <person name="Wang Q."/>
            <person name="Zhang B."/>
            <person name="Ji P."/>
            <person name="Sakyi L.B."/>
            <person name="Cui X."/>
            <person name="Yuan T."/>
            <person name="Jiang B."/>
            <person name="Yang W."/>
            <person name="Lam T.T.-Y."/>
            <person name="Chang Q."/>
            <person name="Ding S."/>
            <person name="Wang X."/>
            <person name="Zhu J."/>
            <person name="Ruan X."/>
            <person name="Zhao L."/>
            <person name="Wei J."/>
            <person name="Que T."/>
            <person name="Du C."/>
            <person name="Cheng J."/>
            <person name="Dai P."/>
            <person name="Han X."/>
            <person name="Huang E."/>
            <person name="Gao Y."/>
            <person name="Liu J."/>
            <person name="Shao H."/>
            <person name="Ye R."/>
            <person name="Li L."/>
            <person name="Wei W."/>
            <person name="Wang X."/>
            <person name="Wang C."/>
            <person name="Huo Q."/>
            <person name="Li W."/>
            <person name="Guo W."/>
            <person name="Chen H."/>
            <person name="Chen S."/>
            <person name="Zhou L."/>
            <person name="Zhou L."/>
            <person name="Ni X."/>
            <person name="Tian J."/>
            <person name="Zhou Y."/>
            <person name="Sheng Y."/>
            <person name="Liu T."/>
            <person name="Pan Y."/>
            <person name="Xia L."/>
            <person name="Li J."/>
            <person name="Zhao F."/>
            <person name="Cao W."/>
        </authorList>
    </citation>
    <scope>NUCLEOTIDE SEQUENCE</scope>
    <source>
        <strain evidence="2">Rmic-2018</strain>
        <tissue evidence="2">Larvae</tissue>
    </source>
</reference>
<accession>A0A9J6ER11</accession>
<comment type="caution">
    <text evidence="2">The sequence shown here is derived from an EMBL/GenBank/DDBJ whole genome shotgun (WGS) entry which is preliminary data.</text>
</comment>
<proteinExistence type="predicted"/>
<keyword evidence="3" id="KW-1185">Reference proteome</keyword>
<dbReference type="PANTHER" id="PTHR47027">
    <property type="entry name" value="REVERSE TRANSCRIPTASE DOMAIN-CONTAINING PROTEIN"/>
    <property type="match status" value="1"/>
</dbReference>
<protein>
    <recommendedName>
        <fullName evidence="1">Reverse transcriptase domain-containing protein</fullName>
    </recommendedName>
</protein>
<feature type="domain" description="Reverse transcriptase" evidence="1">
    <location>
        <begin position="103"/>
        <end position="191"/>
    </location>
</feature>
<name>A0A9J6ER11_RHIMP</name>
<evidence type="ECO:0000313" key="2">
    <source>
        <dbReference type="EMBL" id="KAH8036615.1"/>
    </source>
</evidence>
<dbReference type="AlphaFoldDB" id="A0A9J6ER11"/>
<dbReference type="SUPFAM" id="SSF56672">
    <property type="entry name" value="DNA/RNA polymerases"/>
    <property type="match status" value="1"/>
</dbReference>
<dbReference type="Proteomes" id="UP000821866">
    <property type="component" value="Chromosome 10"/>
</dbReference>